<dbReference type="OrthoDB" id="10003658at2759"/>
<accession>A0A6S7GTW0</accession>
<feature type="region of interest" description="Disordered" evidence="1">
    <location>
        <begin position="385"/>
        <end position="405"/>
    </location>
</feature>
<dbReference type="EMBL" id="CACRXK020002631">
    <property type="protein sequence ID" value="CAB3995273.1"/>
    <property type="molecule type" value="Genomic_DNA"/>
</dbReference>
<keyword evidence="3" id="KW-1185">Reference proteome</keyword>
<reference evidence="2" key="1">
    <citation type="submission" date="2020-04" db="EMBL/GenBank/DDBJ databases">
        <authorList>
            <person name="Alioto T."/>
            <person name="Alioto T."/>
            <person name="Gomez Garrido J."/>
        </authorList>
    </citation>
    <scope>NUCLEOTIDE SEQUENCE</scope>
    <source>
        <strain evidence="2">A484AB</strain>
    </source>
</reference>
<evidence type="ECO:0000256" key="1">
    <source>
        <dbReference type="SAM" id="MobiDB-lite"/>
    </source>
</evidence>
<protein>
    <submittedName>
        <fullName evidence="2">Uncharacterized protein</fullName>
    </submittedName>
</protein>
<name>A0A6S7GTW0_PARCT</name>
<dbReference type="Proteomes" id="UP001152795">
    <property type="component" value="Unassembled WGS sequence"/>
</dbReference>
<dbReference type="AlphaFoldDB" id="A0A6S7GTW0"/>
<sequence>MLITQRNKKTKQKHFQSLTEPVRSIADNLDFRFLPQCEAIPSLLIELESLLRQKDNFQFIVLDTNCVWKVPGQDPDSLCQSQHTIEIVKKQIPTFHTRAMRQSLMQKYGRVAPNIKPAVLRSLYRDLTDDSSAATNEHMAEIDERVRLILDMEDPNVVLDLRTLNTGNKSQYDVFWDECKKFLEEEVGTPVDDRRHDQVLELAVKFRSFSNFSCVDDKHRGKVGEPGFPVAAAERGRQVLVSLNSLFQVGDHNFTQHSIVPSVCFLVDILETVESSWYTGQVAVGLKAFEPSSPARHCTELAPFHSWRNPVERIMSLLNIGLQSIGLMRKQMDDEFEAAVAKCKNMKQLRAAAEKNPTIKDGTLDSIAPVKLLMSCVFHRLSLKEKRSNPSQQPPQPKLKSFCQA</sequence>
<proteinExistence type="predicted"/>
<evidence type="ECO:0000313" key="2">
    <source>
        <dbReference type="EMBL" id="CAB3995273.1"/>
    </source>
</evidence>
<gene>
    <name evidence="2" type="ORF">PACLA_8A006879</name>
</gene>
<comment type="caution">
    <text evidence="2">The sequence shown here is derived from an EMBL/GenBank/DDBJ whole genome shotgun (WGS) entry which is preliminary data.</text>
</comment>
<evidence type="ECO:0000313" key="3">
    <source>
        <dbReference type="Proteomes" id="UP001152795"/>
    </source>
</evidence>
<organism evidence="2 3">
    <name type="scientific">Paramuricea clavata</name>
    <name type="common">Red gorgonian</name>
    <name type="synonym">Violescent sea-whip</name>
    <dbReference type="NCBI Taxonomy" id="317549"/>
    <lineage>
        <taxon>Eukaryota</taxon>
        <taxon>Metazoa</taxon>
        <taxon>Cnidaria</taxon>
        <taxon>Anthozoa</taxon>
        <taxon>Octocorallia</taxon>
        <taxon>Malacalcyonacea</taxon>
        <taxon>Plexauridae</taxon>
        <taxon>Paramuricea</taxon>
    </lineage>
</organism>